<evidence type="ECO:0000313" key="9">
    <source>
        <dbReference type="Proteomes" id="UP000027265"/>
    </source>
</evidence>
<evidence type="ECO:0000313" key="8">
    <source>
        <dbReference type="EMBL" id="KDQ58087.1"/>
    </source>
</evidence>
<feature type="transmembrane region" description="Helical" evidence="6">
    <location>
        <begin position="398"/>
        <end position="420"/>
    </location>
</feature>
<dbReference type="AlphaFoldDB" id="A0A067Q3M5"/>
<dbReference type="Proteomes" id="UP000027265">
    <property type="component" value="Unassembled WGS sequence"/>
</dbReference>
<feature type="domain" description="Major facilitator superfamily (MFS) profile" evidence="7">
    <location>
        <begin position="21"/>
        <end position="535"/>
    </location>
</feature>
<comment type="subcellular location">
    <subcellularLocation>
        <location evidence="1">Membrane</location>
        <topology evidence="1">Multi-pass membrane protein</topology>
    </subcellularLocation>
</comment>
<dbReference type="GO" id="GO:0005886">
    <property type="term" value="C:plasma membrane"/>
    <property type="evidence" value="ECO:0007669"/>
    <property type="project" value="TreeGrafter"/>
</dbReference>
<feature type="transmembrane region" description="Helical" evidence="6">
    <location>
        <begin position="55"/>
        <end position="73"/>
    </location>
</feature>
<feature type="transmembrane region" description="Helical" evidence="6">
    <location>
        <begin position="341"/>
        <end position="360"/>
    </location>
</feature>
<feature type="transmembrane region" description="Helical" evidence="6">
    <location>
        <begin position="300"/>
        <end position="321"/>
    </location>
</feature>
<name>A0A067Q3M5_9AGAM</name>
<dbReference type="SUPFAM" id="SSF103473">
    <property type="entry name" value="MFS general substrate transporter"/>
    <property type="match status" value="1"/>
</dbReference>
<protein>
    <recommendedName>
        <fullName evidence="7">Major facilitator superfamily (MFS) profile domain-containing protein</fullName>
    </recommendedName>
</protein>
<keyword evidence="9" id="KW-1185">Reference proteome</keyword>
<dbReference type="Gene3D" id="1.20.1250.20">
    <property type="entry name" value="MFS general substrate transporter like domains"/>
    <property type="match status" value="2"/>
</dbReference>
<feature type="transmembrane region" description="Helical" evidence="6">
    <location>
        <begin position="214"/>
        <end position="234"/>
    </location>
</feature>
<dbReference type="PROSITE" id="PS50850">
    <property type="entry name" value="MFS"/>
    <property type="match status" value="1"/>
</dbReference>
<feature type="transmembrane region" description="Helical" evidence="6">
    <location>
        <begin position="111"/>
        <end position="132"/>
    </location>
</feature>
<keyword evidence="4 6" id="KW-0472">Membrane</keyword>
<proteinExistence type="predicted"/>
<feature type="transmembrane region" description="Helical" evidence="6">
    <location>
        <begin position="172"/>
        <end position="194"/>
    </location>
</feature>
<evidence type="ECO:0000256" key="2">
    <source>
        <dbReference type="ARBA" id="ARBA00022692"/>
    </source>
</evidence>
<evidence type="ECO:0000256" key="4">
    <source>
        <dbReference type="ARBA" id="ARBA00023136"/>
    </source>
</evidence>
<evidence type="ECO:0000256" key="3">
    <source>
        <dbReference type="ARBA" id="ARBA00022989"/>
    </source>
</evidence>
<feature type="transmembrane region" description="Helical" evidence="6">
    <location>
        <begin position="441"/>
        <end position="459"/>
    </location>
</feature>
<keyword evidence="3 6" id="KW-1133">Transmembrane helix</keyword>
<feature type="compositionally biased region" description="Basic and acidic residues" evidence="5">
    <location>
        <begin position="550"/>
        <end position="559"/>
    </location>
</feature>
<reference evidence="9" key="1">
    <citation type="journal article" date="2014" name="Proc. Natl. Acad. Sci. U.S.A.">
        <title>Extensive sampling of basidiomycete genomes demonstrates inadequacy of the white-rot/brown-rot paradigm for wood decay fungi.</title>
        <authorList>
            <person name="Riley R."/>
            <person name="Salamov A.A."/>
            <person name="Brown D.W."/>
            <person name="Nagy L.G."/>
            <person name="Floudas D."/>
            <person name="Held B.W."/>
            <person name="Levasseur A."/>
            <person name="Lombard V."/>
            <person name="Morin E."/>
            <person name="Otillar R."/>
            <person name="Lindquist E.A."/>
            <person name="Sun H."/>
            <person name="LaButti K.M."/>
            <person name="Schmutz J."/>
            <person name="Jabbour D."/>
            <person name="Luo H."/>
            <person name="Baker S.E."/>
            <person name="Pisabarro A.G."/>
            <person name="Walton J.D."/>
            <person name="Blanchette R.A."/>
            <person name="Henrissat B."/>
            <person name="Martin F."/>
            <person name="Cullen D."/>
            <person name="Hibbett D.S."/>
            <person name="Grigoriev I.V."/>
        </authorList>
    </citation>
    <scope>NUCLEOTIDE SEQUENCE [LARGE SCALE GENOMIC DNA]</scope>
    <source>
        <strain evidence="9">MUCL 33604</strain>
    </source>
</reference>
<evidence type="ECO:0000256" key="1">
    <source>
        <dbReference type="ARBA" id="ARBA00004141"/>
    </source>
</evidence>
<dbReference type="PRINTS" id="PR01036">
    <property type="entry name" value="TCRTETB"/>
</dbReference>
<feature type="region of interest" description="Disordered" evidence="5">
    <location>
        <begin position="544"/>
        <end position="574"/>
    </location>
</feature>
<feature type="transmembrane region" description="Helical" evidence="6">
    <location>
        <begin position="85"/>
        <end position="105"/>
    </location>
</feature>
<dbReference type="InterPro" id="IPR036259">
    <property type="entry name" value="MFS_trans_sf"/>
</dbReference>
<feature type="transmembrane region" description="Helical" evidence="6">
    <location>
        <begin position="246"/>
        <end position="263"/>
    </location>
</feature>
<gene>
    <name evidence="8" type="ORF">JAAARDRAFT_206806</name>
</gene>
<dbReference type="PANTHER" id="PTHR23501">
    <property type="entry name" value="MAJOR FACILITATOR SUPERFAMILY"/>
    <property type="match status" value="1"/>
</dbReference>
<dbReference type="EMBL" id="KL197718">
    <property type="protein sequence ID" value="KDQ58087.1"/>
    <property type="molecule type" value="Genomic_DNA"/>
</dbReference>
<organism evidence="8 9">
    <name type="scientific">Jaapia argillacea MUCL 33604</name>
    <dbReference type="NCBI Taxonomy" id="933084"/>
    <lineage>
        <taxon>Eukaryota</taxon>
        <taxon>Fungi</taxon>
        <taxon>Dikarya</taxon>
        <taxon>Basidiomycota</taxon>
        <taxon>Agaricomycotina</taxon>
        <taxon>Agaricomycetes</taxon>
        <taxon>Agaricomycetidae</taxon>
        <taxon>Jaapiales</taxon>
        <taxon>Jaapiaceae</taxon>
        <taxon>Jaapia</taxon>
    </lineage>
</organism>
<dbReference type="InterPro" id="IPR011701">
    <property type="entry name" value="MFS"/>
</dbReference>
<accession>A0A067Q3M5</accession>
<dbReference type="OrthoDB" id="10021397at2759"/>
<feature type="transmembrane region" description="Helical" evidence="6">
    <location>
        <begin position="144"/>
        <end position="166"/>
    </location>
</feature>
<sequence>MAATPHNDSDYYVPANRRILVSTALALILFISALDSTIVAVALPKIGSDFNDYQSTSWVVTAYIITYTAFLPIVSKLTDIVGRKYVLLVSTIFFMAFSGACGGAKSLTELIVFRALQGIGGSAIYSGVVVTISTMVPQESVAKYTSIIGAVFALSSVAGPLVGGAIVEHVHWGWIFFVNLPIGFVGAVMLQLFLEYPASRAQIKLRDLKKRIDWIGSFLLLACAVLLALSLQIGGTPGYPWISAKVLAPLAISVALIPVFLWVETRHPEPILPLRLFRSSSASASDSTQEVTPVPPSPNFNLMIIYTICLGAALYSTTVFLPQRLQIVDSLSPIGAGVKMLPILLPTGLLSPFAGATVMLSKSYRPLMSIAAALGAIGAGLLSTINGGGGTNTNFGRMYGYEVIEGICIGVTITVSTIIIQFSVHRKDLATATGFQSFSRMLGGLIGIAISTAIVNVRVSEKLDAAALTSQVFANPGVRAGIMQGPTVVIPSLDPQSQAIVKEAYSSAYSLIFVVVAVWFGVGAVSTLGLKHIFPEVGAAVTREEDGEEMAVRREKGEENSGQVEEGNGGTTSS</sequence>
<dbReference type="InParanoid" id="A0A067Q3M5"/>
<evidence type="ECO:0000256" key="5">
    <source>
        <dbReference type="SAM" id="MobiDB-lite"/>
    </source>
</evidence>
<dbReference type="GO" id="GO:0022857">
    <property type="term" value="F:transmembrane transporter activity"/>
    <property type="evidence" value="ECO:0007669"/>
    <property type="project" value="InterPro"/>
</dbReference>
<feature type="transmembrane region" description="Helical" evidence="6">
    <location>
        <begin position="367"/>
        <end position="386"/>
    </location>
</feature>
<dbReference type="HOGENOM" id="CLU_000960_22_3_1"/>
<keyword evidence="2 6" id="KW-0812">Transmembrane</keyword>
<feature type="transmembrane region" description="Helical" evidence="6">
    <location>
        <begin position="508"/>
        <end position="530"/>
    </location>
</feature>
<dbReference type="PANTHER" id="PTHR23501:SF43">
    <property type="entry name" value="MULTIDRUG TRANSPORTER, PUTATIVE (AFU_ORTHOLOGUE AFUA_6G03040)-RELATED"/>
    <property type="match status" value="1"/>
</dbReference>
<feature type="transmembrane region" description="Helical" evidence="6">
    <location>
        <begin position="19"/>
        <end position="43"/>
    </location>
</feature>
<evidence type="ECO:0000256" key="6">
    <source>
        <dbReference type="SAM" id="Phobius"/>
    </source>
</evidence>
<evidence type="ECO:0000259" key="7">
    <source>
        <dbReference type="PROSITE" id="PS50850"/>
    </source>
</evidence>
<dbReference type="Pfam" id="PF07690">
    <property type="entry name" value="MFS_1"/>
    <property type="match status" value="1"/>
</dbReference>
<dbReference type="InterPro" id="IPR020846">
    <property type="entry name" value="MFS_dom"/>
</dbReference>